<protein>
    <recommendedName>
        <fullName evidence="4 6">U3 small nucleolar RNA-associated protein 25</fullName>
        <shortName evidence="6">U3 snoRNA-associated protein 25</shortName>
    </recommendedName>
</protein>
<dbReference type="GO" id="GO:0000462">
    <property type="term" value="P:maturation of SSU-rRNA from tricistronic rRNA transcript (SSU-rRNA, 5.8S rRNA, LSU-rRNA)"/>
    <property type="evidence" value="ECO:0007669"/>
    <property type="project" value="TreeGrafter"/>
</dbReference>
<evidence type="ECO:0000256" key="5">
    <source>
        <dbReference type="ARBA" id="ARBA00023242"/>
    </source>
</evidence>
<dbReference type="InterPro" id="IPR010678">
    <property type="entry name" value="UTP25"/>
</dbReference>
<reference evidence="10 11" key="1">
    <citation type="submission" date="2016-07" db="EMBL/GenBank/DDBJ databases">
        <title>Pervasive Adenine N6-methylation of Active Genes in Fungi.</title>
        <authorList>
            <consortium name="DOE Joint Genome Institute"/>
            <person name="Mondo S.J."/>
            <person name="Dannebaum R.O."/>
            <person name="Kuo R.C."/>
            <person name="Labutti K."/>
            <person name="Haridas S."/>
            <person name="Kuo A."/>
            <person name="Salamov A."/>
            <person name="Ahrendt S.R."/>
            <person name="Lipzen A."/>
            <person name="Sullivan W."/>
            <person name="Andreopoulos W.B."/>
            <person name="Clum A."/>
            <person name="Lindquist E."/>
            <person name="Daum C."/>
            <person name="Ramamoorthy G.K."/>
            <person name="Gryganskyi A."/>
            <person name="Culley D."/>
            <person name="Magnuson J.K."/>
            <person name="James T.Y."/>
            <person name="O'Malley M.A."/>
            <person name="Stajich J.E."/>
            <person name="Spatafora J.W."/>
            <person name="Visel A."/>
            <person name="Grigoriev I.V."/>
        </authorList>
    </citation>
    <scope>NUCLEOTIDE SEQUENCE [LARGE SCALE GENOMIC DNA]</scope>
    <source>
        <strain evidence="10 11">ATCC 12442</strain>
    </source>
</reference>
<dbReference type="AlphaFoldDB" id="A0A1Y1W8W1"/>
<evidence type="ECO:0000259" key="9">
    <source>
        <dbReference type="Pfam" id="PF22916"/>
    </source>
</evidence>
<comment type="subcellular location">
    <subcellularLocation>
        <location evidence="2 6">Nucleus</location>
        <location evidence="2 6">Nucleolus</location>
    </subcellularLocation>
</comment>
<dbReference type="OrthoDB" id="10264378at2759"/>
<dbReference type="PANTHER" id="PTHR12933:SF0">
    <property type="entry name" value="U3 SMALL NUCLEOLAR RNA-ASSOCIATED PROTEIN 25 HOMOLOG"/>
    <property type="match status" value="1"/>
</dbReference>
<keyword evidence="6" id="KW-0698">rRNA processing</keyword>
<evidence type="ECO:0000313" key="11">
    <source>
        <dbReference type="Proteomes" id="UP000193922"/>
    </source>
</evidence>
<keyword evidence="6" id="KW-0690">Ribosome biogenesis</keyword>
<dbReference type="GeneID" id="63804311"/>
<gene>
    <name evidence="10" type="ORF">DL89DRAFT_267780</name>
</gene>
<dbReference type="InterPro" id="IPR027417">
    <property type="entry name" value="P-loop_NTPase"/>
</dbReference>
<keyword evidence="5 6" id="KW-0539">Nucleus</keyword>
<evidence type="ECO:0000256" key="2">
    <source>
        <dbReference type="ARBA" id="ARBA00004604"/>
    </source>
</evidence>
<dbReference type="PANTHER" id="PTHR12933">
    <property type="entry name" value="ORF PROTEIN-RELATED"/>
    <property type="match status" value="1"/>
</dbReference>
<feature type="compositionally biased region" description="Acidic residues" evidence="7">
    <location>
        <begin position="112"/>
        <end position="126"/>
    </location>
</feature>
<feature type="region of interest" description="Disordered" evidence="7">
    <location>
        <begin position="387"/>
        <end position="406"/>
    </location>
</feature>
<dbReference type="EMBL" id="MCFD01000007">
    <property type="protein sequence ID" value="ORX69594.1"/>
    <property type="molecule type" value="Genomic_DNA"/>
</dbReference>
<feature type="compositionally biased region" description="Acidic residues" evidence="7">
    <location>
        <begin position="173"/>
        <end position="192"/>
    </location>
</feature>
<dbReference type="STRING" id="61395.A0A1Y1W8W1"/>
<proteinExistence type="inferred from homology"/>
<dbReference type="RefSeq" id="XP_040743282.1">
    <property type="nucleotide sequence ID" value="XM_040887663.1"/>
</dbReference>
<organism evidence="10 11">
    <name type="scientific">Linderina pennispora</name>
    <dbReference type="NCBI Taxonomy" id="61395"/>
    <lineage>
        <taxon>Eukaryota</taxon>
        <taxon>Fungi</taxon>
        <taxon>Fungi incertae sedis</taxon>
        <taxon>Zoopagomycota</taxon>
        <taxon>Kickxellomycotina</taxon>
        <taxon>Kickxellomycetes</taxon>
        <taxon>Kickxellales</taxon>
        <taxon>Kickxellaceae</taxon>
        <taxon>Linderina</taxon>
    </lineage>
</organism>
<feature type="compositionally biased region" description="Basic and acidic residues" evidence="7">
    <location>
        <begin position="13"/>
        <end position="23"/>
    </location>
</feature>
<dbReference type="GO" id="GO:0019843">
    <property type="term" value="F:rRNA binding"/>
    <property type="evidence" value="ECO:0007669"/>
    <property type="project" value="TreeGrafter"/>
</dbReference>
<accession>A0A1Y1W8W1</accession>
<dbReference type="GO" id="GO:0032040">
    <property type="term" value="C:small-subunit processome"/>
    <property type="evidence" value="ECO:0007669"/>
    <property type="project" value="TreeGrafter"/>
</dbReference>
<feature type="compositionally biased region" description="Basic residues" evidence="7">
    <location>
        <begin position="1"/>
        <end position="12"/>
    </location>
</feature>
<dbReference type="Pfam" id="PF22916">
    <property type="entry name" value="UTP25_NTPase-like"/>
    <property type="match status" value="1"/>
</dbReference>
<feature type="region of interest" description="Disordered" evidence="7">
    <location>
        <begin position="1"/>
        <end position="193"/>
    </location>
</feature>
<name>A0A1Y1W8W1_9FUNG</name>
<evidence type="ECO:0000256" key="6">
    <source>
        <dbReference type="RuleBase" id="RU365070"/>
    </source>
</evidence>
<evidence type="ECO:0000256" key="1">
    <source>
        <dbReference type="ARBA" id="ARBA00002883"/>
    </source>
</evidence>
<sequence>MPPPSKKSKRLSRKDLQQLKDYGELDPLSSASGGNDLDELISRAMSKNGSHRQAEVRFSSKKGRERYERHLGKQGAFLPKKEKSARPDAYSRLLKSLGGSSAIPAKRTAVVSDEEEEEEEEEEEYAAVDYDKSEHGGLPATDSEDEAAADYGQVDAGSDDQDEQEGEARSEDDLSEGEEEEEQANEEDDTEIDGFKEVFELKDYLAAHVADDDSPLAHKKLAAVTQKEYKQVPIDDPILRNTVLFDTGNEGIKERNPRPLKQRLVKPFHKLNNSDRFTDYQASIFNWFDQYRDVVYAGRTIEHDDELTTAYALHAVNHVLKSRDRERKNNARLARAHATGKDAGELRDRGFTRPRVLVILPVRNSAYRFVEKVLRLLSSEQEMTKTRFEKEFGPGNEDDSKANKRKPADYQHTFAGNIDDAFRIGIQLRNNAAKLYAGFYASDIIVASPIGLRMTTGAEKGERRDFDFLSSIEVLIVDNCDTLLMQNWDHVMHMFTNLNRTPKKDHGCDFSRIRNWYLDGTSKYRRQTIMLSDYLTPEVQAVFTNNCQNIEGKVRIKPSYAGAVTDVVAQVPQIFKRLGVKRLLSAADDRFSHFTEQVLPDIEKSAVGDKHTLIFVPSYFDFVRIRNYCKERACSFAAISEYSTRSEAMRARMNFYDGKISFILYSERAHFFHRYPIKGIHNMVFYGLPEHPLFYSELVNLMLTSNDETAASELLSCTAFFTKYDQLKLERVVGTRLVTQLLTSEKSQYTFA</sequence>
<dbReference type="Pfam" id="PF06862">
    <property type="entry name" value="Utp25_C"/>
    <property type="match status" value="1"/>
</dbReference>
<dbReference type="InterPro" id="IPR053940">
    <property type="entry name" value="UTP25_NTPase-like"/>
</dbReference>
<comment type="similarity">
    <text evidence="3 6">Belongs to the UTP25 family.</text>
</comment>
<feature type="domain" description="UTP25 C-terminal" evidence="8">
    <location>
        <begin position="565"/>
        <end position="751"/>
    </location>
</feature>
<comment type="function">
    <text evidence="1 6">DEAD-box RNA helicase-like protein required for pre-18S rRNA processing, specifically at sites A0, A1, and A2.</text>
</comment>
<evidence type="ECO:0000259" key="8">
    <source>
        <dbReference type="Pfam" id="PF06862"/>
    </source>
</evidence>
<keyword evidence="6" id="KW-0687">Ribonucleoprotein</keyword>
<dbReference type="Proteomes" id="UP000193922">
    <property type="component" value="Unassembled WGS sequence"/>
</dbReference>
<comment type="caution">
    <text evidence="10">The sequence shown here is derived from an EMBL/GenBank/DDBJ whole genome shotgun (WGS) entry which is preliminary data.</text>
</comment>
<dbReference type="GO" id="GO:0034511">
    <property type="term" value="F:U3 snoRNA binding"/>
    <property type="evidence" value="ECO:0007669"/>
    <property type="project" value="InterPro"/>
</dbReference>
<evidence type="ECO:0000256" key="4">
    <source>
        <dbReference type="ARBA" id="ARBA00015422"/>
    </source>
</evidence>
<dbReference type="Gene3D" id="3.40.50.300">
    <property type="entry name" value="P-loop containing nucleotide triphosphate hydrolases"/>
    <property type="match status" value="1"/>
</dbReference>
<feature type="domain" description="UTP25 NTP hydrolase-like" evidence="9">
    <location>
        <begin position="291"/>
        <end position="554"/>
    </location>
</feature>
<keyword evidence="11" id="KW-1185">Reference proteome</keyword>
<comment type="subunit">
    <text evidence="6">Component of the ribosomal small subunit (SSU) processome composed of at least 40 protein subunits and snoRNA U3.</text>
</comment>
<evidence type="ECO:0000256" key="3">
    <source>
        <dbReference type="ARBA" id="ARBA00009223"/>
    </source>
</evidence>
<evidence type="ECO:0000313" key="10">
    <source>
        <dbReference type="EMBL" id="ORX69594.1"/>
    </source>
</evidence>
<evidence type="ECO:0000256" key="7">
    <source>
        <dbReference type="SAM" id="MobiDB-lite"/>
    </source>
</evidence>
<dbReference type="InterPro" id="IPR053939">
    <property type="entry name" value="UTP25_C"/>
</dbReference>